<feature type="transmembrane region" description="Helical" evidence="8">
    <location>
        <begin position="339"/>
        <end position="361"/>
    </location>
</feature>
<feature type="transmembrane region" description="Helical" evidence="8">
    <location>
        <begin position="255"/>
        <end position="278"/>
    </location>
</feature>
<keyword evidence="10" id="KW-1185">Reference proteome</keyword>
<keyword evidence="3" id="KW-1003">Cell membrane</keyword>
<evidence type="ECO:0000256" key="5">
    <source>
        <dbReference type="ARBA" id="ARBA00022989"/>
    </source>
</evidence>
<feature type="transmembrane region" description="Helical" evidence="8">
    <location>
        <begin position="308"/>
        <end position="327"/>
    </location>
</feature>
<sequence>MAQRGLGRRFNQLWAAVAAGNLGDGVYRVSIGLLAARLTSDPLAFSVLTALGFLPWLVLGLPSGVLVDRYDRRRLALLVGVVRTGVLAVLLGAVAVDRASLWLLYTVVLVLGACETVYDNAVGSMVPAVVGDRERLETANGRLLGAELLAQSFIGPPLASAVFALLAGAAFGVNVACYAVAVVLMLALPGTYRATAGQPERMVRAMGQALRFVRGHRVHRDLLSVVVVLGFANAMGTALVVLWTRETLGVPEAAFGFFLLTSAVGALAGSQSAAWVAARAGRGRTMALAAIVTGLGLLLAAATRSAYVAALGWALTGWAILVWNVVYGSLRQRLTPDALLGRTIGIYRVVAWGVMPLGALSGGALAKVGAGDLRTPIVVAGLLTVAAGGYAALQITNARVAAAVAEADKHAEADKRAEADKHAEEGSNAAEGSSANESTNAGQDKGAEAGAGAGKGAEKGEETVSGGRGAV</sequence>
<evidence type="ECO:0000256" key="7">
    <source>
        <dbReference type="SAM" id="MobiDB-lite"/>
    </source>
</evidence>
<feature type="compositionally biased region" description="Low complexity" evidence="7">
    <location>
        <begin position="426"/>
        <end position="438"/>
    </location>
</feature>
<evidence type="ECO:0000256" key="1">
    <source>
        <dbReference type="ARBA" id="ARBA00004651"/>
    </source>
</evidence>
<dbReference type="CDD" id="cd06173">
    <property type="entry name" value="MFS_MefA_like"/>
    <property type="match status" value="1"/>
</dbReference>
<evidence type="ECO:0000256" key="2">
    <source>
        <dbReference type="ARBA" id="ARBA00022448"/>
    </source>
</evidence>
<feature type="transmembrane region" description="Helical" evidence="8">
    <location>
        <begin position="75"/>
        <end position="96"/>
    </location>
</feature>
<dbReference type="EMBL" id="BONQ01000107">
    <property type="protein sequence ID" value="GIG48657.1"/>
    <property type="molecule type" value="Genomic_DNA"/>
</dbReference>
<feature type="transmembrane region" description="Helical" evidence="8">
    <location>
        <begin position="222"/>
        <end position="243"/>
    </location>
</feature>
<keyword evidence="5 8" id="KW-1133">Transmembrane helix</keyword>
<dbReference type="PANTHER" id="PTHR23513:SF6">
    <property type="entry name" value="MAJOR FACILITATOR SUPERFAMILY ASSOCIATED DOMAIN-CONTAINING PROTEIN"/>
    <property type="match status" value="1"/>
</dbReference>
<dbReference type="RefSeq" id="WP_203850355.1">
    <property type="nucleotide sequence ID" value="NZ_BAAAVW010000023.1"/>
</dbReference>
<organism evidence="9 10">
    <name type="scientific">Dactylosporangium siamense</name>
    <dbReference type="NCBI Taxonomy" id="685454"/>
    <lineage>
        <taxon>Bacteria</taxon>
        <taxon>Bacillati</taxon>
        <taxon>Actinomycetota</taxon>
        <taxon>Actinomycetes</taxon>
        <taxon>Micromonosporales</taxon>
        <taxon>Micromonosporaceae</taxon>
        <taxon>Dactylosporangium</taxon>
    </lineage>
</organism>
<keyword evidence="4 8" id="KW-0812">Transmembrane</keyword>
<dbReference type="InterPro" id="IPR010290">
    <property type="entry name" value="TM_effector"/>
</dbReference>
<dbReference type="PANTHER" id="PTHR23513">
    <property type="entry name" value="INTEGRAL MEMBRANE EFFLUX PROTEIN-RELATED"/>
    <property type="match status" value="1"/>
</dbReference>
<feature type="transmembrane region" description="Helical" evidence="8">
    <location>
        <begin position="373"/>
        <end position="393"/>
    </location>
</feature>
<comment type="caution">
    <text evidence="9">The sequence shown here is derived from an EMBL/GenBank/DDBJ whole genome shotgun (WGS) entry which is preliminary data.</text>
</comment>
<evidence type="ECO:0000256" key="4">
    <source>
        <dbReference type="ARBA" id="ARBA00022692"/>
    </source>
</evidence>
<dbReference type="GO" id="GO:0005886">
    <property type="term" value="C:plasma membrane"/>
    <property type="evidence" value="ECO:0007669"/>
    <property type="project" value="UniProtKB-SubCell"/>
</dbReference>
<comment type="subcellular location">
    <subcellularLocation>
        <location evidence="1">Cell membrane</location>
        <topology evidence="1">Multi-pass membrane protein</topology>
    </subcellularLocation>
</comment>
<dbReference type="SUPFAM" id="SSF103473">
    <property type="entry name" value="MFS general substrate transporter"/>
    <property type="match status" value="1"/>
</dbReference>
<feature type="transmembrane region" description="Helical" evidence="8">
    <location>
        <begin position="171"/>
        <end position="192"/>
    </location>
</feature>
<name>A0A919UB17_9ACTN</name>
<dbReference type="Pfam" id="PF05977">
    <property type="entry name" value="MFS_3"/>
    <property type="match status" value="1"/>
</dbReference>
<gene>
    <name evidence="9" type="ORF">Dsi01nite_066980</name>
</gene>
<protein>
    <submittedName>
        <fullName evidence="9">MFS transporter</fullName>
    </submittedName>
</protein>
<keyword evidence="2" id="KW-0813">Transport</keyword>
<evidence type="ECO:0000313" key="9">
    <source>
        <dbReference type="EMBL" id="GIG48657.1"/>
    </source>
</evidence>
<keyword evidence="6 8" id="KW-0472">Membrane</keyword>
<dbReference type="Gene3D" id="1.20.1250.20">
    <property type="entry name" value="MFS general substrate transporter like domains"/>
    <property type="match status" value="1"/>
</dbReference>
<evidence type="ECO:0000313" key="10">
    <source>
        <dbReference type="Proteomes" id="UP000660611"/>
    </source>
</evidence>
<evidence type="ECO:0000256" key="8">
    <source>
        <dbReference type="SAM" id="Phobius"/>
    </source>
</evidence>
<dbReference type="InterPro" id="IPR036259">
    <property type="entry name" value="MFS_trans_sf"/>
</dbReference>
<proteinExistence type="predicted"/>
<feature type="transmembrane region" description="Helical" evidence="8">
    <location>
        <begin position="285"/>
        <end position="302"/>
    </location>
</feature>
<reference evidence="9" key="1">
    <citation type="submission" date="2021-01" db="EMBL/GenBank/DDBJ databases">
        <title>Whole genome shotgun sequence of Dactylosporangium siamense NBRC 106093.</title>
        <authorList>
            <person name="Komaki H."/>
            <person name="Tamura T."/>
        </authorList>
    </citation>
    <scope>NUCLEOTIDE SEQUENCE</scope>
    <source>
        <strain evidence="9">NBRC 106093</strain>
    </source>
</reference>
<feature type="compositionally biased region" description="Basic and acidic residues" evidence="7">
    <location>
        <begin position="412"/>
        <end position="425"/>
    </location>
</feature>
<feature type="region of interest" description="Disordered" evidence="7">
    <location>
        <begin position="412"/>
        <end position="471"/>
    </location>
</feature>
<dbReference type="Proteomes" id="UP000660611">
    <property type="component" value="Unassembled WGS sequence"/>
</dbReference>
<feature type="transmembrane region" description="Helical" evidence="8">
    <location>
        <begin position="12"/>
        <end position="31"/>
    </location>
</feature>
<accession>A0A919UB17</accession>
<feature type="transmembrane region" description="Helical" evidence="8">
    <location>
        <begin position="43"/>
        <end position="63"/>
    </location>
</feature>
<evidence type="ECO:0000256" key="3">
    <source>
        <dbReference type="ARBA" id="ARBA00022475"/>
    </source>
</evidence>
<evidence type="ECO:0000256" key="6">
    <source>
        <dbReference type="ARBA" id="ARBA00023136"/>
    </source>
</evidence>
<dbReference type="AlphaFoldDB" id="A0A919UB17"/>